<dbReference type="GO" id="GO:0055085">
    <property type="term" value="P:transmembrane transport"/>
    <property type="evidence" value="ECO:0007669"/>
    <property type="project" value="InterPro"/>
</dbReference>
<dbReference type="EMBL" id="FNMZ01000005">
    <property type="protein sequence ID" value="SDX43014.1"/>
    <property type="molecule type" value="Genomic_DNA"/>
</dbReference>
<dbReference type="OrthoDB" id="9799287at2"/>
<evidence type="ECO:0000256" key="3">
    <source>
        <dbReference type="ARBA" id="ARBA00022764"/>
    </source>
</evidence>
<name>A0A1H3BNS6_9RHOB</name>
<dbReference type="InterPro" id="IPR038404">
    <property type="entry name" value="TRAP_DctP_sf"/>
</dbReference>
<organism evidence="5 6">
    <name type="scientific">Albimonas donghaensis</name>
    <dbReference type="NCBI Taxonomy" id="356660"/>
    <lineage>
        <taxon>Bacteria</taxon>
        <taxon>Pseudomonadati</taxon>
        <taxon>Pseudomonadota</taxon>
        <taxon>Alphaproteobacteria</taxon>
        <taxon>Rhodobacterales</taxon>
        <taxon>Paracoccaceae</taxon>
        <taxon>Albimonas</taxon>
    </lineage>
</organism>
<keyword evidence="6" id="KW-1185">Reference proteome</keyword>
<dbReference type="GO" id="GO:0042597">
    <property type="term" value="C:periplasmic space"/>
    <property type="evidence" value="ECO:0007669"/>
    <property type="project" value="UniProtKB-SubCell"/>
</dbReference>
<dbReference type="PANTHER" id="PTHR33376">
    <property type="match status" value="1"/>
</dbReference>
<evidence type="ECO:0000256" key="1">
    <source>
        <dbReference type="ARBA" id="ARBA00004418"/>
    </source>
</evidence>
<dbReference type="RefSeq" id="WP_092683080.1">
    <property type="nucleotide sequence ID" value="NZ_FNMZ01000005.1"/>
</dbReference>
<feature type="chain" id="PRO_5011621692" evidence="4">
    <location>
        <begin position="23"/>
        <end position="342"/>
    </location>
</feature>
<reference evidence="5 6" key="1">
    <citation type="submission" date="2016-10" db="EMBL/GenBank/DDBJ databases">
        <authorList>
            <person name="de Groot N.N."/>
        </authorList>
    </citation>
    <scope>NUCLEOTIDE SEQUENCE [LARGE SCALE GENOMIC DNA]</scope>
    <source>
        <strain evidence="5 6">DSM 17890</strain>
    </source>
</reference>
<dbReference type="Pfam" id="PF03480">
    <property type="entry name" value="DctP"/>
    <property type="match status" value="1"/>
</dbReference>
<evidence type="ECO:0000256" key="2">
    <source>
        <dbReference type="ARBA" id="ARBA00022729"/>
    </source>
</evidence>
<keyword evidence="2 4" id="KW-0732">Signal</keyword>
<evidence type="ECO:0000313" key="5">
    <source>
        <dbReference type="EMBL" id="SDX43014.1"/>
    </source>
</evidence>
<comment type="subcellular location">
    <subcellularLocation>
        <location evidence="1">Periplasm</location>
    </subcellularLocation>
</comment>
<gene>
    <name evidence="5" type="ORF">SAMN05444336_10584</name>
</gene>
<dbReference type="Gene3D" id="3.40.190.170">
    <property type="entry name" value="Bacterial extracellular solute-binding protein, family 7"/>
    <property type="match status" value="1"/>
</dbReference>
<keyword evidence="3" id="KW-0574">Periplasm</keyword>
<dbReference type="AlphaFoldDB" id="A0A1H3BNS6"/>
<dbReference type="PANTHER" id="PTHR33376:SF4">
    <property type="entry name" value="SIALIC ACID-BINDING PERIPLASMIC PROTEIN SIAP"/>
    <property type="match status" value="1"/>
</dbReference>
<dbReference type="STRING" id="356660.SAMN05444336_10584"/>
<dbReference type="NCBIfam" id="NF037995">
    <property type="entry name" value="TRAP_S1"/>
    <property type="match status" value="1"/>
</dbReference>
<dbReference type="InterPro" id="IPR018389">
    <property type="entry name" value="DctP_fam"/>
</dbReference>
<accession>A0A1H3BNS6</accession>
<proteinExistence type="predicted"/>
<dbReference type="CDD" id="cd13602">
    <property type="entry name" value="PBP2_TRAP_BpDctp6_7"/>
    <property type="match status" value="1"/>
</dbReference>
<sequence length="342" mass="36522">MRIKTILAGATALLAAAGAAQALTVNVVGNLGITTQSKTLEAPFWNEKLPEISGGEITANFKPWNEMGLKGPEIYRLLGQGVMNVATGQLGHSAGDVPINDATDLAGLNPTIEEFKAVTEAFRPTLSKYYAEEMGLEILSLHSYQAQILYCRDEFSGLADLKGRKVRSSGASQADFIEYFGGQAVAMAFGEVQQGLQQGVIDCAITGTLGGYSAKWHEGAGYLYTLPINWGSGATMANKAWWDGLPEAQQTLMRTEISKLEAEMWALNAKENEIGIACNTAGPCPEGEPAGMVRVDPTPEDVELRRKAMLEAVLPGFKARCGEACTGMWNAEIGPVVGLTID</sequence>
<dbReference type="Proteomes" id="UP000199118">
    <property type="component" value="Unassembled WGS sequence"/>
</dbReference>
<evidence type="ECO:0000313" key="6">
    <source>
        <dbReference type="Proteomes" id="UP000199118"/>
    </source>
</evidence>
<feature type="signal peptide" evidence="4">
    <location>
        <begin position="1"/>
        <end position="22"/>
    </location>
</feature>
<protein>
    <submittedName>
        <fullName evidence="5">TRAP-type C4-dicarboxylate transport system, substrate-binding protein</fullName>
    </submittedName>
</protein>
<evidence type="ECO:0000256" key="4">
    <source>
        <dbReference type="SAM" id="SignalP"/>
    </source>
</evidence>